<feature type="signal peptide" evidence="1">
    <location>
        <begin position="1"/>
        <end position="21"/>
    </location>
</feature>
<proteinExistence type="predicted"/>
<evidence type="ECO:0000256" key="1">
    <source>
        <dbReference type="SAM" id="SignalP"/>
    </source>
</evidence>
<keyword evidence="1" id="KW-0732">Signal</keyword>
<evidence type="ECO:0000313" key="3">
    <source>
        <dbReference type="Proteomes" id="UP000326921"/>
    </source>
</evidence>
<dbReference type="AlphaFoldDB" id="A0A5Q0QAR6"/>
<evidence type="ECO:0008006" key="4">
    <source>
        <dbReference type="Google" id="ProtNLM"/>
    </source>
</evidence>
<feature type="chain" id="PRO_5025005879" description="Toxin-antitoxin system YwqK family antitoxin" evidence="1">
    <location>
        <begin position="22"/>
        <end position="265"/>
    </location>
</feature>
<sequence length="265" mass="30732">MRTVKFLLLPLLLLGSHVSFAQDSQIETQITNDVNINSNEALFNRLESYIFLEPIFNAVFEPNKFHSYSLMLSLQDDPFSIFKDSKELTLESIRTGGFEVYDEQNNLITVSHDVRGNYSLESSAKSWVRPASPSWRNKKYKTNTGIEYEVDWGLSLHGRYRIKRNDGYQITVNLTNLAGRTKISDNEGREVIIKQDRYGQRQLFEADKVVKTLRAQTVENYIIEYADGRTGNIRFRGRWGDLMVNGADGEQLMIKNRYIKQKPLW</sequence>
<reference evidence="2 3" key="1">
    <citation type="submission" date="2019-10" db="EMBL/GenBank/DDBJ databases">
        <authorList>
            <person name="Dong K."/>
        </authorList>
    </citation>
    <scope>NUCLEOTIDE SEQUENCE [LARGE SCALE GENOMIC DNA]</scope>
    <source>
        <strain evidence="3">dk4302</strain>
    </source>
</reference>
<dbReference type="RefSeq" id="WP_153511523.1">
    <property type="nucleotide sequence ID" value="NZ_CP045652.1"/>
</dbReference>
<name>A0A5Q0QAR6_9SPHI</name>
<protein>
    <recommendedName>
        <fullName evidence="4">Toxin-antitoxin system YwqK family antitoxin</fullName>
    </recommendedName>
</protein>
<keyword evidence="3" id="KW-1185">Reference proteome</keyword>
<dbReference type="Proteomes" id="UP000326921">
    <property type="component" value="Chromosome"/>
</dbReference>
<gene>
    <name evidence="2" type="ORF">GFH32_10190</name>
</gene>
<accession>A0A5Q0QAR6</accession>
<dbReference type="EMBL" id="CP045652">
    <property type="protein sequence ID" value="QGA26673.1"/>
    <property type="molecule type" value="Genomic_DNA"/>
</dbReference>
<organism evidence="2 3">
    <name type="scientific">Sphingobacterium zhuxiongii</name>
    <dbReference type="NCBI Taxonomy" id="2662364"/>
    <lineage>
        <taxon>Bacteria</taxon>
        <taxon>Pseudomonadati</taxon>
        <taxon>Bacteroidota</taxon>
        <taxon>Sphingobacteriia</taxon>
        <taxon>Sphingobacteriales</taxon>
        <taxon>Sphingobacteriaceae</taxon>
        <taxon>Sphingobacterium</taxon>
    </lineage>
</organism>
<evidence type="ECO:0000313" key="2">
    <source>
        <dbReference type="EMBL" id="QGA26673.1"/>
    </source>
</evidence>
<dbReference type="KEGG" id="sphe:GFH32_10190"/>